<dbReference type="PANTHER" id="PTHR44688">
    <property type="entry name" value="DNA-BINDING TRANSCRIPTIONAL ACTIVATOR DEVR_DOSR"/>
    <property type="match status" value="1"/>
</dbReference>
<keyword evidence="6" id="KW-1185">Reference proteome</keyword>
<organism evidence="5 6">
    <name type="scientific">Dictyobacter formicarum</name>
    <dbReference type="NCBI Taxonomy" id="2778368"/>
    <lineage>
        <taxon>Bacteria</taxon>
        <taxon>Bacillati</taxon>
        <taxon>Chloroflexota</taxon>
        <taxon>Ktedonobacteria</taxon>
        <taxon>Ktedonobacterales</taxon>
        <taxon>Dictyobacteraceae</taxon>
        <taxon>Dictyobacter</taxon>
    </lineage>
</organism>
<dbReference type="Proteomes" id="UP000635565">
    <property type="component" value="Unassembled WGS sequence"/>
</dbReference>
<accession>A0ABQ3VBY5</accession>
<dbReference type="EMBL" id="BNJJ01000002">
    <property type="protein sequence ID" value="GHO82711.1"/>
    <property type="molecule type" value="Genomic_DNA"/>
</dbReference>
<proteinExistence type="predicted"/>
<evidence type="ECO:0000259" key="4">
    <source>
        <dbReference type="PROSITE" id="PS50043"/>
    </source>
</evidence>
<dbReference type="InterPro" id="IPR036388">
    <property type="entry name" value="WH-like_DNA-bd_sf"/>
</dbReference>
<dbReference type="SUPFAM" id="SSF48452">
    <property type="entry name" value="TPR-like"/>
    <property type="match status" value="1"/>
</dbReference>
<dbReference type="Pfam" id="PF25873">
    <property type="entry name" value="WHD_MalT"/>
    <property type="match status" value="1"/>
</dbReference>
<evidence type="ECO:0000313" key="6">
    <source>
        <dbReference type="Proteomes" id="UP000635565"/>
    </source>
</evidence>
<evidence type="ECO:0000256" key="1">
    <source>
        <dbReference type="ARBA" id="ARBA00023015"/>
    </source>
</evidence>
<evidence type="ECO:0000313" key="5">
    <source>
        <dbReference type="EMBL" id="GHO82711.1"/>
    </source>
</evidence>
<dbReference type="Gene3D" id="1.25.40.10">
    <property type="entry name" value="Tetratricopeptide repeat domain"/>
    <property type="match status" value="1"/>
</dbReference>
<dbReference type="Gene3D" id="1.10.10.10">
    <property type="entry name" value="Winged helix-like DNA-binding domain superfamily/Winged helix DNA-binding domain"/>
    <property type="match status" value="1"/>
</dbReference>
<dbReference type="SUPFAM" id="SSF46894">
    <property type="entry name" value="C-terminal effector domain of the bipartite response regulators"/>
    <property type="match status" value="1"/>
</dbReference>
<dbReference type="SUPFAM" id="SSF52540">
    <property type="entry name" value="P-loop containing nucleoside triphosphate hydrolases"/>
    <property type="match status" value="1"/>
</dbReference>
<name>A0ABQ3VBY5_9CHLR</name>
<keyword evidence="1" id="KW-0805">Transcription regulation</keyword>
<dbReference type="InterPro" id="IPR027417">
    <property type="entry name" value="P-loop_NTPase"/>
</dbReference>
<dbReference type="SMART" id="SM00421">
    <property type="entry name" value="HTH_LUXR"/>
    <property type="match status" value="1"/>
</dbReference>
<dbReference type="PANTHER" id="PTHR44688:SF16">
    <property type="entry name" value="DNA-BINDING TRANSCRIPTIONAL ACTIVATOR DEVR_DOSR"/>
    <property type="match status" value="1"/>
</dbReference>
<dbReference type="PRINTS" id="PR00038">
    <property type="entry name" value="HTHLUXR"/>
</dbReference>
<dbReference type="Gene3D" id="3.40.50.300">
    <property type="entry name" value="P-loop containing nucleotide triphosphate hydrolases"/>
    <property type="match status" value="1"/>
</dbReference>
<reference evidence="5 6" key="1">
    <citation type="journal article" date="2021" name="Int. J. Syst. Evol. Microbiol.">
        <title>Reticulibacter mediterranei gen. nov., sp. nov., within the new family Reticulibacteraceae fam. nov., and Ktedonospora formicarum gen. nov., sp. nov., Ktedonobacter robiniae sp. nov., Dictyobacter formicarum sp. nov. and Dictyobacter arantiisoli sp. nov., belonging to the class Ktedonobacteria.</title>
        <authorList>
            <person name="Yabe S."/>
            <person name="Zheng Y."/>
            <person name="Wang C.M."/>
            <person name="Sakai Y."/>
            <person name="Abe K."/>
            <person name="Yokota A."/>
            <person name="Donadio S."/>
            <person name="Cavaletti L."/>
            <person name="Monciardini P."/>
        </authorList>
    </citation>
    <scope>NUCLEOTIDE SEQUENCE [LARGE SCALE GENOMIC DNA]</scope>
    <source>
        <strain evidence="5 6">SOSP1-9</strain>
    </source>
</reference>
<dbReference type="InterPro" id="IPR041617">
    <property type="entry name" value="TPR_MalT"/>
</dbReference>
<gene>
    <name evidence="5" type="ORF">KSZ_07170</name>
</gene>
<keyword evidence="2" id="KW-0238">DNA-binding</keyword>
<dbReference type="InterPro" id="IPR016032">
    <property type="entry name" value="Sig_transdc_resp-reg_C-effctor"/>
</dbReference>
<keyword evidence="3" id="KW-0804">Transcription</keyword>
<dbReference type="Pfam" id="PF17874">
    <property type="entry name" value="TPR_MalT"/>
    <property type="match status" value="1"/>
</dbReference>
<sequence length="1010" mass="113974">MILCNFVELHGWVKKMARITPIVKEGQLIDAEDAAVELDSVAWFRWLEDHRAFRFVSRGGSFTARKEQRAGRWYWYAYRRQQGRLHNLYLGKTEELTANHLANSATMLSGIASAHRPASTNMQSPTLLTAKVTPPLMHTGVLERPRLTTMLREYAMQRQIFFITGPAGSGKSTLVNSWLATGGHPYTWLTLDKADNEPAHFWHYLVSSLQVVQPGLALHTITQRSALNTAPVATTLPSFINALACLPANTTLVLDDYHHINNQAIHDNLDYVLEYLPRQLRLVIVSRQEPAVAIARLRAQGKVAELTFAELCFTPGEIKQWLSGIENQPLTAEQIALLHTRTQGWIALLRLALLAQSQAPDQLTHGQDDHEYIFDYLASEVLASQPQQMQDFLMQTAILERFNSELCNAITQQQNTRHILMQLQREQIFLEPLDGAQQWFHYHPLFSSFLRQQLEQHHPELIVPLHQRAATWYVQQQIPNEAISHACAAGQFTLAAQLIETHGRHLLMQQAMAVLQIWLVQLPDSIFTERPQLCLISAWVQLHLAPRWDEIERTLVQAETTLKTQADLYPELQSEIVAIRARIAMYQGDNMRSLELLQQAHTDLARDNLYQRGEVALSLGSTYASQGFTDKAEASLRESIRLSSSCHNLRTTLLAIRTLANLYVELGKLPQAWQIYHEGLRISNDKSLAELPPLGFMYVGLGELCYEWNDISRAREYLRQGIELGQRGGDIKIWLLGYAGLMPTLLALGEDSQVWSLFAEAEKLVEQSGFPRGQLLLEQLRVRLHYLQQDTAFMQEWSASCGLSLDVDEIDTLYAEDYQLLAQTLLLQHRPAASQAIIQRLRHQAETSRSRGIQLSLLITSAVAYASAGETSQALETLGASLKLAEPAGYQRTFIDAGPRLLPLLEHLSTDPQTHHGYTAGYLAKVFNSCARFHGYKHKNTRYASLNETLSRRELDILHLLAAGLSNQAIADSLIIGQNTVKTHLKNIYGKLDAHSRTQALATARSLHLL</sequence>
<dbReference type="PROSITE" id="PS00622">
    <property type="entry name" value="HTH_LUXR_1"/>
    <property type="match status" value="1"/>
</dbReference>
<dbReference type="InterPro" id="IPR000792">
    <property type="entry name" value="Tscrpt_reg_LuxR_C"/>
</dbReference>
<dbReference type="InterPro" id="IPR011990">
    <property type="entry name" value="TPR-like_helical_dom_sf"/>
</dbReference>
<dbReference type="InterPro" id="IPR059106">
    <property type="entry name" value="WHD_MalT"/>
</dbReference>
<protein>
    <submittedName>
        <fullName evidence="5">LuxR family transcriptional regulator</fullName>
    </submittedName>
</protein>
<dbReference type="PROSITE" id="PS50043">
    <property type="entry name" value="HTH_LUXR_2"/>
    <property type="match status" value="1"/>
</dbReference>
<dbReference type="CDD" id="cd06170">
    <property type="entry name" value="LuxR_C_like"/>
    <property type="match status" value="1"/>
</dbReference>
<evidence type="ECO:0000256" key="3">
    <source>
        <dbReference type="ARBA" id="ARBA00023163"/>
    </source>
</evidence>
<dbReference type="Pfam" id="PF00196">
    <property type="entry name" value="GerE"/>
    <property type="match status" value="1"/>
</dbReference>
<comment type="caution">
    <text evidence="5">The sequence shown here is derived from an EMBL/GenBank/DDBJ whole genome shotgun (WGS) entry which is preliminary data.</text>
</comment>
<evidence type="ECO:0000256" key="2">
    <source>
        <dbReference type="ARBA" id="ARBA00023125"/>
    </source>
</evidence>
<feature type="domain" description="HTH luxR-type" evidence="4">
    <location>
        <begin position="943"/>
        <end position="1008"/>
    </location>
</feature>